<evidence type="ECO:0000313" key="2">
    <source>
        <dbReference type="Proteomes" id="UP001489333"/>
    </source>
</evidence>
<name>A0ABU9UW35_9GAMM</name>
<proteinExistence type="predicted"/>
<reference evidence="1 2" key="1">
    <citation type="submission" date="2024-04" db="EMBL/GenBank/DDBJ databases">
        <title>Novel Shewanella species isolated from Baltic Sea sediments.</title>
        <authorList>
            <person name="Martin-Rodriguez A.J."/>
            <person name="Fernandez-Juarez V."/>
            <person name="Valeriano V.D."/>
            <person name="Mihindukulasooriya I."/>
            <person name="Ceresnova L."/>
            <person name="Joffre E."/>
            <person name="Jensie-Markopoulos S."/>
            <person name="Moore E.R.B."/>
            <person name="Sjoling A."/>
        </authorList>
    </citation>
    <scope>NUCLEOTIDE SEQUENCE [LARGE SCALE GENOMIC DNA]</scope>
    <source>
        <strain evidence="1 2">VAX-SP0-0CM-1</strain>
    </source>
</reference>
<dbReference type="Proteomes" id="UP001489333">
    <property type="component" value="Unassembled WGS sequence"/>
</dbReference>
<evidence type="ECO:0008006" key="3">
    <source>
        <dbReference type="Google" id="ProtNLM"/>
    </source>
</evidence>
<accession>A0ABU9UW35</accession>
<comment type="caution">
    <text evidence="1">The sequence shown here is derived from an EMBL/GenBank/DDBJ whole genome shotgun (WGS) entry which is preliminary data.</text>
</comment>
<dbReference type="EMBL" id="JBCHKU010000030">
    <property type="protein sequence ID" value="MEM6250483.1"/>
    <property type="molecule type" value="Genomic_DNA"/>
</dbReference>
<keyword evidence="2" id="KW-1185">Reference proteome</keyword>
<organism evidence="1 2">
    <name type="scientific">Shewanella vaxholmensis</name>
    <dbReference type="NCBI Taxonomy" id="3063535"/>
    <lineage>
        <taxon>Bacteria</taxon>
        <taxon>Pseudomonadati</taxon>
        <taxon>Pseudomonadota</taxon>
        <taxon>Gammaproteobacteria</taxon>
        <taxon>Alteromonadales</taxon>
        <taxon>Shewanellaceae</taxon>
        <taxon>Shewanella</taxon>
    </lineage>
</organism>
<sequence>MPKELINLHKPHPKNELKAYALRQVRDKLTEWGKL</sequence>
<gene>
    <name evidence="1" type="ORF">AAGS29_17930</name>
</gene>
<protein>
    <recommendedName>
        <fullName evidence="3">HicA protein</fullName>
    </recommendedName>
</protein>
<evidence type="ECO:0000313" key="1">
    <source>
        <dbReference type="EMBL" id="MEM6250483.1"/>
    </source>
</evidence>